<keyword evidence="1" id="KW-0812">Transmembrane</keyword>
<dbReference type="STRING" id="1121477.SAMN02745223_00137"/>
<evidence type="ECO:0000313" key="3">
    <source>
        <dbReference type="EMBL" id="SHE35078.1"/>
    </source>
</evidence>
<dbReference type="PATRIC" id="fig|1121477.3.peg.2288"/>
<organism evidence="2 4">
    <name type="scientific">Devosia limi DSM 17137</name>
    <dbReference type="NCBI Taxonomy" id="1121477"/>
    <lineage>
        <taxon>Bacteria</taxon>
        <taxon>Pseudomonadati</taxon>
        <taxon>Pseudomonadota</taxon>
        <taxon>Alphaproteobacteria</taxon>
        <taxon>Hyphomicrobiales</taxon>
        <taxon>Devosiaceae</taxon>
        <taxon>Devosia</taxon>
    </lineage>
</organism>
<sequence>MSSNFWEFLWLIVWSFFLLAYLMVLFQIIADLFRDRSIGGFAKAIWVIALLVLPMLTALIYLIVRGGGMHQRQVEQAQAMRSEADAYIRNVAGGSPAEQIASAKALLDAGTISQDEFAKLKSKALA</sequence>
<dbReference type="Proteomes" id="UP000184533">
    <property type="component" value="Unassembled WGS sequence"/>
</dbReference>
<proteinExistence type="predicted"/>
<evidence type="ECO:0000313" key="2">
    <source>
        <dbReference type="EMBL" id="KKB85838.1"/>
    </source>
</evidence>
<accession>A0A0F5LU19</accession>
<evidence type="ECO:0000313" key="4">
    <source>
        <dbReference type="Proteomes" id="UP000033608"/>
    </source>
</evidence>
<protein>
    <submittedName>
        <fullName evidence="2">Membrane protein</fullName>
    </submittedName>
    <submittedName>
        <fullName evidence="3">Phospholipase_D-nuclease N-terminal</fullName>
    </submittedName>
</protein>
<dbReference type="OrthoDB" id="7596142at2"/>
<reference evidence="2 4" key="1">
    <citation type="submission" date="2015-03" db="EMBL/GenBank/DDBJ databases">
        <authorList>
            <person name="Hassan Y.I."/>
            <person name="Lepp D."/>
            <person name="Zhou T."/>
        </authorList>
    </citation>
    <scope>NUCLEOTIDE SEQUENCE [LARGE SCALE GENOMIC DNA]</scope>
    <source>
        <strain evidence="2 4">DSM 17137</strain>
    </source>
</reference>
<keyword evidence="4" id="KW-1185">Reference proteome</keyword>
<evidence type="ECO:0000256" key="1">
    <source>
        <dbReference type="SAM" id="Phobius"/>
    </source>
</evidence>
<dbReference type="RefSeq" id="WP_046134390.1">
    <property type="nucleotide sequence ID" value="NZ_FQVC01000001.1"/>
</dbReference>
<feature type="transmembrane region" description="Helical" evidence="1">
    <location>
        <begin position="12"/>
        <end position="33"/>
    </location>
</feature>
<reference evidence="3 5" key="2">
    <citation type="submission" date="2016-11" db="EMBL/GenBank/DDBJ databases">
        <authorList>
            <person name="Jaros S."/>
            <person name="Januszkiewicz K."/>
            <person name="Wedrychowicz H."/>
        </authorList>
    </citation>
    <scope>NUCLEOTIDE SEQUENCE [LARGE SCALE GENOMIC DNA]</scope>
    <source>
        <strain evidence="3 5">DSM 17137</strain>
    </source>
</reference>
<gene>
    <name evidence="3" type="ORF">SAMN02745223_00137</name>
    <name evidence="2" type="ORF">VW29_06000</name>
</gene>
<dbReference type="GO" id="GO:0005886">
    <property type="term" value="C:plasma membrane"/>
    <property type="evidence" value="ECO:0007669"/>
    <property type="project" value="UniProtKB-SubCell"/>
</dbReference>
<keyword evidence="1" id="KW-0472">Membrane</keyword>
<dbReference type="AlphaFoldDB" id="A0A0F5LU19"/>
<dbReference type="EMBL" id="LAJF01000045">
    <property type="protein sequence ID" value="KKB85838.1"/>
    <property type="molecule type" value="Genomic_DNA"/>
</dbReference>
<evidence type="ECO:0000313" key="5">
    <source>
        <dbReference type="Proteomes" id="UP000184533"/>
    </source>
</evidence>
<keyword evidence="1" id="KW-1133">Transmembrane helix</keyword>
<feature type="transmembrane region" description="Helical" evidence="1">
    <location>
        <begin position="45"/>
        <end position="64"/>
    </location>
</feature>
<dbReference type="Proteomes" id="UP000033608">
    <property type="component" value="Unassembled WGS sequence"/>
</dbReference>
<name>A0A0F5LU19_9HYPH</name>
<dbReference type="EMBL" id="FQVC01000001">
    <property type="protein sequence ID" value="SHE35078.1"/>
    <property type="molecule type" value="Genomic_DNA"/>
</dbReference>